<proteinExistence type="predicted"/>
<dbReference type="GO" id="GO:0003964">
    <property type="term" value="F:RNA-directed DNA polymerase activity"/>
    <property type="evidence" value="ECO:0007669"/>
    <property type="project" value="UniProtKB-KW"/>
</dbReference>
<dbReference type="Gene3D" id="3.30.420.10">
    <property type="entry name" value="Ribonuclease H-like superfamily/Ribonuclease H"/>
    <property type="match status" value="1"/>
</dbReference>
<evidence type="ECO:0000313" key="2">
    <source>
        <dbReference type="EMBL" id="GEU39332.1"/>
    </source>
</evidence>
<dbReference type="InterPro" id="IPR012337">
    <property type="entry name" value="RNaseH-like_sf"/>
</dbReference>
<dbReference type="PANTHER" id="PTHR48449:SF1">
    <property type="entry name" value="DUF1985 DOMAIN-CONTAINING PROTEIN"/>
    <property type="match status" value="1"/>
</dbReference>
<keyword evidence="2" id="KW-0808">Transferase</keyword>
<dbReference type="SUPFAM" id="SSF53098">
    <property type="entry name" value="Ribonuclease H-like"/>
    <property type="match status" value="1"/>
</dbReference>
<dbReference type="InterPro" id="IPR015410">
    <property type="entry name" value="DUF1985"/>
</dbReference>
<dbReference type="GO" id="GO:0003676">
    <property type="term" value="F:nucleic acid binding"/>
    <property type="evidence" value="ECO:0007669"/>
    <property type="project" value="InterPro"/>
</dbReference>
<reference evidence="2" key="1">
    <citation type="journal article" date="2019" name="Sci. Rep.">
        <title>Draft genome of Tanacetum cinerariifolium, the natural source of mosquito coil.</title>
        <authorList>
            <person name="Yamashiro T."/>
            <person name="Shiraishi A."/>
            <person name="Satake H."/>
            <person name="Nakayama K."/>
        </authorList>
    </citation>
    <scope>NUCLEOTIDE SEQUENCE</scope>
</reference>
<dbReference type="EMBL" id="BKCJ010001160">
    <property type="protein sequence ID" value="GEU39332.1"/>
    <property type="molecule type" value="Genomic_DNA"/>
</dbReference>
<protein>
    <submittedName>
        <fullName evidence="2">Reverse transcriptase domain-containing protein</fullName>
    </submittedName>
</protein>
<sequence>MLNQKPGRKRTSSTKICRKSLNKALGTRLDMSTAYHPETNGQSERTIQTLEDMLCACVIDFGKGGVFMVLGGVMGWDLEPAKLSLWIKPHNVPIEAWTVTGLDMLGYYLKSRLKVSSKRRVGYVRVLVEVKAESQFKEKVKISYTCTEINDTCTKFVNVEYTWKPARSNELSFLVSGKRIRFRCQEFCLVTGLRFGSNMYMKDYVKDMAENSFTNSVFPHIEAKSVKLSDVIAIFDKMRRKSLVLEDNDAVKICILIWILKAIPATHVYVSKEPKEKIPRAFAWKMILPFSWARCKDVQSEAVSEQLEIEKDALREEVHKKKKMKRGSSPPSFQNPTYDQLMTAVSTLEGTVTTLTQTVSSLQGSIGTLESRLLTLETVPSLLGTIDNLESRLLALEGDERDFGVVSDGDITTYMSPGPSYTSPASTAQKSLPLANRRKLRVRRTPLKLKSLMRCYSRKMHCSIPVLASTTMPPVTTILVPMTTTKPLKDTKDAAKDVTKDVAKDTISVPIMTTEKLKDTIHINAAAQDTFCTEDELQFIGMEKGDKPNYNFPDLRRTCEPSFWEILYSSGEKAEYIDEGKLDGLVSDFHYCIISTAHQCLYRAYDEKDAT</sequence>
<dbReference type="Pfam" id="PF09331">
    <property type="entry name" value="DUF1985"/>
    <property type="match status" value="1"/>
</dbReference>
<dbReference type="PANTHER" id="PTHR48449">
    <property type="entry name" value="DUF1985 DOMAIN-CONTAINING PROTEIN"/>
    <property type="match status" value="1"/>
</dbReference>
<gene>
    <name evidence="2" type="ORF">Tci_011310</name>
</gene>
<organism evidence="2">
    <name type="scientific">Tanacetum cinerariifolium</name>
    <name type="common">Dalmatian daisy</name>
    <name type="synonym">Chrysanthemum cinerariifolium</name>
    <dbReference type="NCBI Taxonomy" id="118510"/>
    <lineage>
        <taxon>Eukaryota</taxon>
        <taxon>Viridiplantae</taxon>
        <taxon>Streptophyta</taxon>
        <taxon>Embryophyta</taxon>
        <taxon>Tracheophyta</taxon>
        <taxon>Spermatophyta</taxon>
        <taxon>Magnoliopsida</taxon>
        <taxon>eudicotyledons</taxon>
        <taxon>Gunneridae</taxon>
        <taxon>Pentapetalae</taxon>
        <taxon>asterids</taxon>
        <taxon>campanulids</taxon>
        <taxon>Asterales</taxon>
        <taxon>Asteraceae</taxon>
        <taxon>Asteroideae</taxon>
        <taxon>Anthemideae</taxon>
        <taxon>Anthemidinae</taxon>
        <taxon>Tanacetum</taxon>
    </lineage>
</organism>
<evidence type="ECO:0000259" key="1">
    <source>
        <dbReference type="Pfam" id="PF09331"/>
    </source>
</evidence>
<comment type="caution">
    <text evidence="2">The sequence shown here is derived from an EMBL/GenBank/DDBJ whole genome shotgun (WGS) entry which is preliminary data.</text>
</comment>
<keyword evidence="2" id="KW-0695">RNA-directed DNA polymerase</keyword>
<dbReference type="Gene3D" id="1.20.5.340">
    <property type="match status" value="1"/>
</dbReference>
<feature type="domain" description="DUF1985" evidence="1">
    <location>
        <begin position="166"/>
        <end position="267"/>
    </location>
</feature>
<keyword evidence="2" id="KW-0548">Nucleotidyltransferase</keyword>
<accession>A0A6L2JRP7</accession>
<dbReference type="InterPro" id="IPR036397">
    <property type="entry name" value="RNaseH_sf"/>
</dbReference>
<dbReference type="AlphaFoldDB" id="A0A6L2JRP7"/>
<name>A0A6L2JRP7_TANCI</name>